<dbReference type="InterPro" id="IPR036259">
    <property type="entry name" value="MFS_trans_sf"/>
</dbReference>
<evidence type="ECO:0000256" key="3">
    <source>
        <dbReference type="ARBA" id="ARBA00022692"/>
    </source>
</evidence>
<evidence type="ECO:0000256" key="6">
    <source>
        <dbReference type="SAM" id="Phobius"/>
    </source>
</evidence>
<dbReference type="PANTHER" id="PTHR12778:SF10">
    <property type="entry name" value="MAJOR FACILITATOR SUPERFAMILY DOMAIN-CONTAINING PROTEIN 3"/>
    <property type="match status" value="1"/>
</dbReference>
<comment type="subcellular location">
    <subcellularLocation>
        <location evidence="1">Membrane</location>
        <topology evidence="1">Multi-pass membrane protein</topology>
    </subcellularLocation>
</comment>
<dbReference type="SUPFAM" id="SSF103473">
    <property type="entry name" value="MFS general substrate transporter"/>
    <property type="match status" value="1"/>
</dbReference>
<sequence length="421" mass="47528">MLYYLQGIPFSLQTRYLPLLLRENGETLFNIGLYKLAIVPWTFKILWAPMSALRGDGRRKWLNASLAGLTFLSLILSRSPPWSTSCFIPALIMYNVMASLSDVALDTLVDEVSEARRVYYADSIQFAGNCAGALTVGMVACITDHIKWQGIFAGLAALYFIGLVDSTSILPLWQTPRSRRKLLSKSSVRRTRRSVSQDLDCSLDNGQESYYSIKFTRSYMTKLLKVDGSWWMLHMLLVYKIGEQGIMNNFPLYLLDKDYSISDVGFWTAFFSQAMSVAGSIFAFYFRTRTPLRAILIHLLARALFTCCLWIAVLTWDTYPHTTYVCSLASFAALFFISASMTSCVFQMVLRVSQRAPKENRKDLFHLLITVDVVGKVFFTALLGSFMQLLGFLYVGMFGVFVASSILCIPLVKMAPKSVHV</sequence>
<organism evidence="7 8">
    <name type="scientific">Elysia crispata</name>
    <name type="common">lettuce slug</name>
    <dbReference type="NCBI Taxonomy" id="231223"/>
    <lineage>
        <taxon>Eukaryota</taxon>
        <taxon>Metazoa</taxon>
        <taxon>Spiralia</taxon>
        <taxon>Lophotrochozoa</taxon>
        <taxon>Mollusca</taxon>
        <taxon>Gastropoda</taxon>
        <taxon>Heterobranchia</taxon>
        <taxon>Euthyneura</taxon>
        <taxon>Panpulmonata</taxon>
        <taxon>Sacoglossa</taxon>
        <taxon>Placobranchoidea</taxon>
        <taxon>Plakobranchidae</taxon>
        <taxon>Elysia</taxon>
    </lineage>
</organism>
<dbReference type="InterPro" id="IPR004752">
    <property type="entry name" value="AmpG_permease/AT-1"/>
</dbReference>
<dbReference type="GO" id="GO:0016020">
    <property type="term" value="C:membrane"/>
    <property type="evidence" value="ECO:0007669"/>
    <property type="project" value="UniProtKB-SubCell"/>
</dbReference>
<dbReference type="GO" id="GO:0022857">
    <property type="term" value="F:transmembrane transporter activity"/>
    <property type="evidence" value="ECO:0007669"/>
    <property type="project" value="InterPro"/>
</dbReference>
<keyword evidence="3 6" id="KW-0812">Transmembrane</keyword>
<feature type="transmembrane region" description="Helical" evidence="6">
    <location>
        <begin position="264"/>
        <end position="286"/>
    </location>
</feature>
<feature type="transmembrane region" description="Helical" evidence="6">
    <location>
        <begin position="295"/>
        <end position="316"/>
    </location>
</feature>
<evidence type="ECO:0000256" key="2">
    <source>
        <dbReference type="ARBA" id="ARBA00022448"/>
    </source>
</evidence>
<comment type="caution">
    <text evidence="7">The sequence shown here is derived from an EMBL/GenBank/DDBJ whole genome shotgun (WGS) entry which is preliminary data.</text>
</comment>
<name>A0AAE0Y3D6_9GAST</name>
<feature type="transmembrane region" description="Helical" evidence="6">
    <location>
        <begin position="392"/>
        <end position="412"/>
    </location>
</feature>
<evidence type="ECO:0000256" key="1">
    <source>
        <dbReference type="ARBA" id="ARBA00004141"/>
    </source>
</evidence>
<evidence type="ECO:0000313" key="7">
    <source>
        <dbReference type="EMBL" id="KAK3731717.1"/>
    </source>
</evidence>
<proteinExistence type="predicted"/>
<evidence type="ECO:0000256" key="5">
    <source>
        <dbReference type="ARBA" id="ARBA00023136"/>
    </source>
</evidence>
<dbReference type="Proteomes" id="UP001283361">
    <property type="component" value="Unassembled WGS sequence"/>
</dbReference>
<feature type="transmembrane region" description="Helical" evidence="6">
    <location>
        <begin position="328"/>
        <end position="352"/>
    </location>
</feature>
<dbReference type="Pfam" id="PF07690">
    <property type="entry name" value="MFS_1"/>
    <property type="match status" value="1"/>
</dbReference>
<dbReference type="AlphaFoldDB" id="A0AAE0Y3D6"/>
<dbReference type="PANTHER" id="PTHR12778">
    <property type="entry name" value="SOLUTE CARRIER FAMILY 33 ACETYL-COA TRANSPORTER -RELATED"/>
    <property type="match status" value="1"/>
</dbReference>
<evidence type="ECO:0000256" key="4">
    <source>
        <dbReference type="ARBA" id="ARBA00022989"/>
    </source>
</evidence>
<keyword evidence="8" id="KW-1185">Reference proteome</keyword>
<keyword evidence="4 6" id="KW-1133">Transmembrane helix</keyword>
<keyword evidence="5 6" id="KW-0472">Membrane</keyword>
<protein>
    <submittedName>
        <fullName evidence="7">Uncharacterized protein</fullName>
    </submittedName>
</protein>
<keyword evidence="2" id="KW-0813">Transport</keyword>
<dbReference type="InterPro" id="IPR011701">
    <property type="entry name" value="MFS"/>
</dbReference>
<evidence type="ECO:0000313" key="8">
    <source>
        <dbReference type="Proteomes" id="UP001283361"/>
    </source>
</evidence>
<dbReference type="EMBL" id="JAWDGP010006989">
    <property type="protein sequence ID" value="KAK3731717.1"/>
    <property type="molecule type" value="Genomic_DNA"/>
</dbReference>
<feature type="transmembrane region" description="Helical" evidence="6">
    <location>
        <begin position="152"/>
        <end position="173"/>
    </location>
</feature>
<accession>A0AAE0Y3D6</accession>
<reference evidence="7" key="1">
    <citation type="journal article" date="2023" name="G3 (Bethesda)">
        <title>A reference genome for the long-term kleptoplast-retaining sea slug Elysia crispata morphotype clarki.</title>
        <authorList>
            <person name="Eastman K.E."/>
            <person name="Pendleton A.L."/>
            <person name="Shaikh M.A."/>
            <person name="Suttiyut T."/>
            <person name="Ogas R."/>
            <person name="Tomko P."/>
            <person name="Gavelis G."/>
            <person name="Widhalm J.R."/>
            <person name="Wisecaver J.H."/>
        </authorList>
    </citation>
    <scope>NUCLEOTIDE SEQUENCE</scope>
    <source>
        <strain evidence="7">ECLA1</strain>
    </source>
</reference>
<gene>
    <name evidence="7" type="ORF">RRG08_035387</name>
</gene>
<feature type="transmembrane region" description="Helical" evidence="6">
    <location>
        <begin position="364"/>
        <end position="386"/>
    </location>
</feature>
<dbReference type="Gene3D" id="1.20.1250.20">
    <property type="entry name" value="MFS general substrate transporter like domains"/>
    <property type="match status" value="1"/>
</dbReference>